<proteinExistence type="inferred from homology"/>
<evidence type="ECO:0000256" key="1">
    <source>
        <dbReference type="ARBA" id="ARBA00007435"/>
    </source>
</evidence>
<evidence type="ECO:0000259" key="3">
    <source>
        <dbReference type="PROSITE" id="PS50164"/>
    </source>
</evidence>
<dbReference type="Gene3D" id="3.40.1440.10">
    <property type="entry name" value="GIY-YIG endonuclease"/>
    <property type="match status" value="1"/>
</dbReference>
<dbReference type="Proteomes" id="UP000671910">
    <property type="component" value="Chromosome"/>
</dbReference>
<gene>
    <name evidence="4" type="ORF">GMI68_09115</name>
    <name evidence="5" type="ORF">J7S26_04795</name>
</gene>
<dbReference type="PROSITE" id="PS50164">
    <property type="entry name" value="GIY_YIG"/>
    <property type="match status" value="1"/>
</dbReference>
<dbReference type="EMBL" id="WPCR01000014">
    <property type="protein sequence ID" value="NHM14910.1"/>
    <property type="molecule type" value="Genomic_DNA"/>
</dbReference>
<organism evidence="5 7">
    <name type="scientific">Xiamenia xianingshaonis</name>
    <dbReference type="NCBI Taxonomy" id="2682776"/>
    <lineage>
        <taxon>Bacteria</taxon>
        <taxon>Bacillati</taxon>
        <taxon>Actinomycetota</taxon>
        <taxon>Coriobacteriia</taxon>
        <taxon>Eggerthellales</taxon>
        <taxon>Eggerthellaceae</taxon>
        <taxon>Xiamenia</taxon>
    </lineage>
</organism>
<evidence type="ECO:0000256" key="2">
    <source>
        <dbReference type="SAM" id="MobiDB-lite"/>
    </source>
</evidence>
<dbReference type="InterPro" id="IPR000305">
    <property type="entry name" value="GIY-YIG_endonuc"/>
</dbReference>
<dbReference type="CDD" id="cd10456">
    <property type="entry name" value="GIY-YIG_UPF0213"/>
    <property type="match status" value="1"/>
</dbReference>
<dbReference type="SUPFAM" id="SSF82771">
    <property type="entry name" value="GIY-YIG endonuclease"/>
    <property type="match status" value="1"/>
</dbReference>
<comment type="similarity">
    <text evidence="1">Belongs to the UPF0213 family.</text>
</comment>
<keyword evidence="6" id="KW-1185">Reference proteome</keyword>
<reference evidence="4 6" key="1">
    <citation type="submission" date="2019-11" db="EMBL/GenBank/DDBJ databases">
        <title>Eggerthellaceae novel genus isolated from the rectal contents of marmort.</title>
        <authorList>
            <person name="Zhang G."/>
        </authorList>
    </citation>
    <scope>NUCLEOTIDE SEQUENCE [LARGE SCALE GENOMIC DNA]</scope>
    <source>
        <strain evidence="6">zg-886</strain>
        <strain evidence="4">Zg-886</strain>
    </source>
</reference>
<dbReference type="PANTHER" id="PTHR34477">
    <property type="entry name" value="UPF0213 PROTEIN YHBQ"/>
    <property type="match status" value="1"/>
</dbReference>
<evidence type="ECO:0000313" key="7">
    <source>
        <dbReference type="Proteomes" id="UP000671910"/>
    </source>
</evidence>
<feature type="region of interest" description="Disordered" evidence="2">
    <location>
        <begin position="54"/>
        <end position="77"/>
    </location>
</feature>
<dbReference type="InterPro" id="IPR050190">
    <property type="entry name" value="UPF0213_domain"/>
</dbReference>
<evidence type="ECO:0000313" key="5">
    <source>
        <dbReference type="EMBL" id="QTU83718.1"/>
    </source>
</evidence>
<sequence>MRIRRQRLPDRHRVFAGGVGRRVLAAGDVHEDRRSLSVGPRQFARVHLERLLGGAGPVTEGRKGARDEGESEPESSAAGSYWVYVVECADGTLYTGYTTDVERRVQEHNSGQGAKYTRSRRPVSCVHAEELPDKSAALRREAAVKRMTRAAKLRLIGRR</sequence>
<dbReference type="PANTHER" id="PTHR34477:SF1">
    <property type="entry name" value="UPF0213 PROTEIN YHBQ"/>
    <property type="match status" value="1"/>
</dbReference>
<evidence type="ECO:0000313" key="4">
    <source>
        <dbReference type="EMBL" id="NHM14910.1"/>
    </source>
</evidence>
<dbReference type="InterPro" id="IPR035901">
    <property type="entry name" value="GIY-YIG_endonuc_sf"/>
</dbReference>
<dbReference type="Proteomes" id="UP000636394">
    <property type="component" value="Unassembled WGS sequence"/>
</dbReference>
<reference evidence="5" key="2">
    <citation type="submission" date="2021-04" db="EMBL/GenBank/DDBJ databases">
        <title>Novel species in family Eggerthellaceae.</title>
        <authorList>
            <person name="Zhang G."/>
        </authorList>
    </citation>
    <scope>NUCLEOTIDE SEQUENCE</scope>
    <source>
        <strain evidence="5">Zg-886</strain>
    </source>
</reference>
<evidence type="ECO:0000313" key="6">
    <source>
        <dbReference type="Proteomes" id="UP000636394"/>
    </source>
</evidence>
<dbReference type="AlphaFoldDB" id="A0A9E6MP38"/>
<feature type="domain" description="GIY-YIG" evidence="3">
    <location>
        <begin position="79"/>
        <end position="154"/>
    </location>
</feature>
<dbReference type="EMBL" id="CP072829">
    <property type="protein sequence ID" value="QTU83718.1"/>
    <property type="molecule type" value="Genomic_DNA"/>
</dbReference>
<dbReference type="KEGG" id="ebz:J7S26_04795"/>
<protein>
    <submittedName>
        <fullName evidence="5">GIY-YIG nuclease family protein</fullName>
    </submittedName>
</protein>
<dbReference type="Pfam" id="PF01541">
    <property type="entry name" value="GIY-YIG"/>
    <property type="match status" value="1"/>
</dbReference>
<accession>A0A9E6MP38</accession>
<name>A0A9E6MP38_9ACTN</name>